<keyword evidence="3" id="KW-1185">Reference proteome</keyword>
<dbReference type="Proteomes" id="UP000755551">
    <property type="component" value="Unassembled WGS sequence"/>
</dbReference>
<evidence type="ECO:0000256" key="1">
    <source>
        <dbReference type="SAM" id="MobiDB-lite"/>
    </source>
</evidence>
<evidence type="ECO:0000313" key="2">
    <source>
        <dbReference type="EMBL" id="MBV0931898.1"/>
    </source>
</evidence>
<sequence length="119" mass="13590">MKITHDTPSTPHISQRIRDEAETSARFSQILARQETSLRADTEQARPEEPEPAIRDTLMELLHMSPAERIRYTLLRQMGLTEESLRQLPPQERMKVEALIQEETKRQLAGQDGALDTGA</sequence>
<proteinExistence type="predicted"/>
<protein>
    <submittedName>
        <fullName evidence="2">Uncharacterized protein</fullName>
    </submittedName>
</protein>
<name>A0ABS6M6J0_9GAMM</name>
<reference evidence="2 3" key="1">
    <citation type="submission" date="2021-06" db="EMBL/GenBank/DDBJ databases">
        <title>Bacterium isolated from marine sediment.</title>
        <authorList>
            <person name="Zhu K.-L."/>
            <person name="Du Z.-J."/>
            <person name="Liang Q.-Y."/>
        </authorList>
    </citation>
    <scope>NUCLEOTIDE SEQUENCE [LARGE SCALE GENOMIC DNA]</scope>
    <source>
        <strain evidence="2 3">A346</strain>
    </source>
</reference>
<evidence type="ECO:0000313" key="3">
    <source>
        <dbReference type="Proteomes" id="UP000755551"/>
    </source>
</evidence>
<accession>A0ABS6M6J0</accession>
<gene>
    <name evidence="2" type="ORF">KTN04_00900</name>
</gene>
<organism evidence="2 3">
    <name type="scientific">Marinobacterium weihaiense</name>
    <dbReference type="NCBI Taxonomy" id="2851016"/>
    <lineage>
        <taxon>Bacteria</taxon>
        <taxon>Pseudomonadati</taxon>
        <taxon>Pseudomonadota</taxon>
        <taxon>Gammaproteobacteria</taxon>
        <taxon>Oceanospirillales</taxon>
        <taxon>Oceanospirillaceae</taxon>
        <taxon>Marinobacterium</taxon>
    </lineage>
</organism>
<feature type="region of interest" description="Disordered" evidence="1">
    <location>
        <begin position="1"/>
        <end position="25"/>
    </location>
</feature>
<comment type="caution">
    <text evidence="2">The sequence shown here is derived from an EMBL/GenBank/DDBJ whole genome shotgun (WGS) entry which is preliminary data.</text>
</comment>
<feature type="compositionally biased region" description="Polar residues" evidence="1">
    <location>
        <begin position="1"/>
        <end position="13"/>
    </location>
</feature>
<dbReference type="RefSeq" id="WP_217333320.1">
    <property type="nucleotide sequence ID" value="NZ_JAHQZT010000001.1"/>
</dbReference>
<dbReference type="EMBL" id="JAHQZT010000001">
    <property type="protein sequence ID" value="MBV0931898.1"/>
    <property type="molecule type" value="Genomic_DNA"/>
</dbReference>